<dbReference type="GO" id="GO:0034087">
    <property type="term" value="P:establishment of mitotic sister chromatid cohesion"/>
    <property type="evidence" value="ECO:0007669"/>
    <property type="project" value="TreeGrafter"/>
</dbReference>
<proteinExistence type="inferred from homology"/>
<organism evidence="9 10">
    <name type="scientific">Phytophthora rubi</name>
    <dbReference type="NCBI Taxonomy" id="129364"/>
    <lineage>
        <taxon>Eukaryota</taxon>
        <taxon>Sar</taxon>
        <taxon>Stramenopiles</taxon>
        <taxon>Oomycota</taxon>
        <taxon>Peronosporomycetes</taxon>
        <taxon>Peronosporales</taxon>
        <taxon>Peronosporaceae</taxon>
        <taxon>Phytophthora</taxon>
    </lineage>
</organism>
<evidence type="ECO:0000256" key="2">
    <source>
        <dbReference type="ARBA" id="ARBA00009252"/>
    </source>
</evidence>
<dbReference type="InterPro" id="IPR024986">
    <property type="entry name" value="Nipped-B_C"/>
</dbReference>
<evidence type="ECO:0000259" key="8">
    <source>
        <dbReference type="Pfam" id="PF12830"/>
    </source>
</evidence>
<feature type="region of interest" description="Disordered" evidence="7">
    <location>
        <begin position="109"/>
        <end position="139"/>
    </location>
</feature>
<comment type="caution">
    <text evidence="9">The sequence shown here is derived from an EMBL/GenBank/DDBJ whole genome shotgun (WGS) entry which is preliminary data.</text>
</comment>
<accession>A0A6A3NXJ6</accession>
<evidence type="ECO:0000313" key="10">
    <source>
        <dbReference type="Proteomes" id="UP000435112"/>
    </source>
</evidence>
<keyword evidence="4 6" id="KW-0539">Nucleus</keyword>
<keyword evidence="3 6" id="KW-0677">Repeat</keyword>
<dbReference type="EMBL" id="QXFU01000080">
    <property type="protein sequence ID" value="KAE9045154.1"/>
    <property type="molecule type" value="Genomic_DNA"/>
</dbReference>
<dbReference type="Proteomes" id="UP000435112">
    <property type="component" value="Unassembled WGS sequence"/>
</dbReference>
<evidence type="ECO:0000256" key="7">
    <source>
        <dbReference type="SAM" id="MobiDB-lite"/>
    </source>
</evidence>
<evidence type="ECO:0000313" key="9">
    <source>
        <dbReference type="EMBL" id="KAE9045154.1"/>
    </source>
</evidence>
<dbReference type="InterPro" id="IPR016024">
    <property type="entry name" value="ARM-type_fold"/>
</dbReference>
<dbReference type="CDD" id="cd23958">
    <property type="entry name" value="SCC2"/>
    <property type="match status" value="1"/>
</dbReference>
<gene>
    <name evidence="9" type="ORF">PR002_g2394</name>
</gene>
<dbReference type="GO" id="GO:0140588">
    <property type="term" value="P:chromatin looping"/>
    <property type="evidence" value="ECO:0007669"/>
    <property type="project" value="InterPro"/>
</dbReference>
<dbReference type="InterPro" id="IPR026003">
    <property type="entry name" value="Cohesin_HEAT"/>
</dbReference>
<dbReference type="GO" id="GO:1990414">
    <property type="term" value="P:replication-born double-strand break repair via sister chromatid exchange"/>
    <property type="evidence" value="ECO:0007669"/>
    <property type="project" value="TreeGrafter"/>
</dbReference>
<feature type="compositionally biased region" description="Acidic residues" evidence="7">
    <location>
        <begin position="1755"/>
        <end position="1767"/>
    </location>
</feature>
<reference evidence="9 10" key="1">
    <citation type="submission" date="2018-09" db="EMBL/GenBank/DDBJ databases">
        <title>Genomic investigation of the strawberry pathogen Phytophthora fragariae indicates pathogenicity is determined by transcriptional variation in three key races.</title>
        <authorList>
            <person name="Adams T.M."/>
            <person name="Armitage A.D."/>
            <person name="Sobczyk M.K."/>
            <person name="Bates H.J."/>
            <person name="Dunwell J.M."/>
            <person name="Nellist C.F."/>
            <person name="Harrison R.J."/>
        </authorList>
    </citation>
    <scope>NUCLEOTIDE SEQUENCE [LARGE SCALE GENOMIC DNA]</scope>
    <source>
        <strain evidence="9 10">SCRP324</strain>
    </source>
</reference>
<evidence type="ECO:0000256" key="1">
    <source>
        <dbReference type="ARBA" id="ARBA00004123"/>
    </source>
</evidence>
<dbReference type="InterPro" id="IPR011989">
    <property type="entry name" value="ARM-like"/>
</dbReference>
<dbReference type="GO" id="GO:0003682">
    <property type="term" value="F:chromatin binding"/>
    <property type="evidence" value="ECO:0007669"/>
    <property type="project" value="TreeGrafter"/>
</dbReference>
<dbReference type="PANTHER" id="PTHR21704:SF18">
    <property type="entry name" value="NIPPED-B-LIKE PROTEIN"/>
    <property type="match status" value="1"/>
</dbReference>
<dbReference type="OrthoDB" id="418242at2759"/>
<name>A0A6A3NXJ6_9STRA</name>
<dbReference type="GO" id="GO:0061775">
    <property type="term" value="F:cohesin loader activity"/>
    <property type="evidence" value="ECO:0007669"/>
    <property type="project" value="InterPro"/>
</dbReference>
<evidence type="ECO:0000256" key="4">
    <source>
        <dbReference type="ARBA" id="ARBA00023242"/>
    </source>
</evidence>
<dbReference type="Gene3D" id="1.25.10.10">
    <property type="entry name" value="Leucine-rich Repeat Variant"/>
    <property type="match status" value="2"/>
</dbReference>
<keyword evidence="5 6" id="KW-0131">Cell cycle</keyword>
<sequence length="1767" mass="196472">MRGGLFLFPLYVDPQDAAAADAREVVHPVASQPAAETEAVNPQRLATLIRSATTGSLGSANETTEIDADVLNSLPKWAQAVVQTGCFNAGAVHGLKPSPKNRLKRRLELQGEQESDQPRKRRSFGNDIGDARSIEDESGELQDCLDELNAEPDVDVEMEEGDVLPVFSTRAEIAADSVEKYAELLERLVENVTQRQQLENFERDNMDVFSSEEVKLLLQTMRTMEKNDWINNLEPDLLISLMSTFDAQIRVGLAVDVLGATLPKSEEGKLQPSKIDKRLVSSMLASLDVAICELIVMTTPQIDRRVLSEENIDNCFQLLHHINRRLLLPCIDTTYVTTASTPVAEEGTRRRSLGAKMSSSSRVNLRENKHIRSAIDQVAHVFCEFMDHLAALVLSVKLADQWVLPLSVSMVELFALEHSQYATSLQQSALAILRGIFLQYKSHRESMVGDIVNVMVKLPTTKRTLRTVKLLSSSDCVQRISTLVVSMIQSCASAGKLEAVESDPLFQDSSEHPSTPDTVSEEKPLKNDVIETTLGETLNSAQSLVRILLKACWKKNDDRDNRVVLDNFVEDLLVMFVRPEWIGAEDILEVLCSSLASILHANISADVKNPDSHKSLAALNLLGKICAAIKRYQKKVDQSALAEDSDSTAVVEDHKNSVRVAVVGKKPRTRTTMPSACSKLFELLALKHIVVMHLQRDNFDQSDSKKLLLLKFMSEAKANGSGLDSACIDREYMLWKSLWVEPKGATNSTFKAAVPTTELVLRSSLHLAVKRRFCGLFDSLLAHIMALLSKGLPSLRARVMKCLRGIVDVDPMLMAETGVQSAVQRCCSDEKPSVREAAVDLIGTYVLLQPLLFDKYFDVLAERVRDKGIKVRKSVCKIFKMALTSMQEQQRDADSEQELRRKSASMRCLVERIGDASEDQGVKNFIIDTFQEVWFGAELSSSRLSSPSSEFSDGGTLPPGWTTVTSEDRSDTAEVSSKFVSEDGIVANSVEEAWSSYRTPMVTPASVVKINDSKMDNSSEVVATIVEVIHGMPNLGWFAELLKRLLQERSSGTKKAAVRSTKSRSAEVAIAEDRSEKIIDRLVDCLMDLQEGTLLIGVSIKDGHEQFVACMTALSVFCEAKPELLARHLETIRVYLKEEDVKIQSLSVSMIDKILSVKRVSQSIALRLEDDLKLLVLRSPPSVVGPSVDCLATLATTQKTASVLLLRLLERFVLGIRPHKHIPSLSSLSEKDNYVLQRALFAAGKIVGSTDIDNITELVGQSKILQIGAITESLYELYKKFVRSPGNDTCSAKAVQGMGFLFPIRPRLFLRAQQDDLLKHILTSCPGKKTLQCLVSMKELLLSEEQRLENGTARCLMNRSKSREKQVQGDQEADASLIGNVMQAELDSILQLSLQKIPQIRKEAVACIGALLTQGLVNPLQCIRNLVALETDRVSDVRDAAFSQLLALHERFRSEVRTPLIEGIQDSYSFQLNVYGNATALGIDDNKKEYCLFGRLYTTCLKPTKSHESLLLKSLVNQFTDQGSVLKPLKAKSATDSSKTFASSLKYLCYLAQIISTLPYDMEDEPLYIIYSINRYVSLRLGPVLDDLKETFAMAGVAPEQLENEESDLSKINIDEYRPLASLPKSKLAGMQTNGRIAFALALMLRLKFALKRNYQLDNEKCATYKPSSGDPPVEARERSPKKLLLPSVDDLCQPDDPIELSWNLFMTAWFAARKDQKQLDIHLQVQEKPKASPKRRRRSRKVVAPKQQHSSENDSNEDDEFVEGFA</sequence>
<dbReference type="SUPFAM" id="SSF48371">
    <property type="entry name" value="ARM repeat"/>
    <property type="match status" value="1"/>
</dbReference>
<evidence type="ECO:0000256" key="3">
    <source>
        <dbReference type="ARBA" id="ARBA00022737"/>
    </source>
</evidence>
<dbReference type="Pfam" id="PF12765">
    <property type="entry name" value="Cohesin_HEAT"/>
    <property type="match status" value="1"/>
</dbReference>
<feature type="compositionally biased region" description="Basic residues" evidence="7">
    <location>
        <begin position="1732"/>
        <end position="1744"/>
    </location>
</feature>
<dbReference type="PANTHER" id="PTHR21704">
    <property type="entry name" value="NIPPED-B-LIKE PROTEIN DELANGIN SCC2-RELATED"/>
    <property type="match status" value="1"/>
</dbReference>
<dbReference type="GO" id="GO:0071169">
    <property type="term" value="P:establishment of protein localization to chromatin"/>
    <property type="evidence" value="ECO:0007669"/>
    <property type="project" value="TreeGrafter"/>
</dbReference>
<dbReference type="InterPro" id="IPR033031">
    <property type="entry name" value="Scc2/Nipped-B"/>
</dbReference>
<feature type="region of interest" description="Disordered" evidence="7">
    <location>
        <begin position="1725"/>
        <end position="1767"/>
    </location>
</feature>
<dbReference type="GO" id="GO:0010468">
    <property type="term" value="P:regulation of gene expression"/>
    <property type="evidence" value="ECO:0007669"/>
    <property type="project" value="InterPro"/>
</dbReference>
<comment type="subcellular location">
    <subcellularLocation>
        <location evidence="1 6">Nucleus</location>
    </subcellularLocation>
</comment>
<comment type="similarity">
    <text evidence="2 6">Belongs to the SCC2/Nipped-B family.</text>
</comment>
<dbReference type="Pfam" id="PF12830">
    <property type="entry name" value="Nipped-B_C"/>
    <property type="match status" value="1"/>
</dbReference>
<protein>
    <recommendedName>
        <fullName evidence="6">Sister chromatid cohesion protein</fullName>
    </recommendedName>
</protein>
<evidence type="ECO:0000256" key="6">
    <source>
        <dbReference type="RuleBase" id="RU364107"/>
    </source>
</evidence>
<feature type="domain" description="Sister chromatid cohesion C-terminal" evidence="8">
    <location>
        <begin position="1380"/>
        <end position="1575"/>
    </location>
</feature>
<evidence type="ECO:0000256" key="5">
    <source>
        <dbReference type="ARBA" id="ARBA00023306"/>
    </source>
</evidence>
<dbReference type="GO" id="GO:0090694">
    <property type="term" value="C:Scc2-Scc4 cohesin loading complex"/>
    <property type="evidence" value="ECO:0007669"/>
    <property type="project" value="TreeGrafter"/>
</dbReference>